<sequence>MELLPFANPGRFWKGNLHTHSTRSDGTQPPEEVCRLYQQGGYDFIALTDHFLEQYGFPITDTQPYRSDEFTTIIGAELHSGAIENGSVWHIVAAGLPFEFAPPAADESGAQLAARAMQAGAFVGIAHPHWYTLTAVDVDALGPAHAVEVYNGVAADANDRAESWHILDVLSDRRQRYFAYAADDAHLTDNYKDFRRGWVQVKAEELSPEALLTALKAGAFYSSTGPEIYDIACVPGDSLSVQCSPAERIFVTGVGSAAQRAWGNGLTSAEFDLSAWDSHYCRVTVRDQWGGRAWSNPIWLEG</sequence>
<evidence type="ECO:0000313" key="2">
    <source>
        <dbReference type="EMBL" id="MXY94364.1"/>
    </source>
</evidence>
<proteinExistence type="predicted"/>
<dbReference type="GO" id="GO:0016740">
    <property type="term" value="F:transferase activity"/>
    <property type="evidence" value="ECO:0007669"/>
    <property type="project" value="UniProtKB-KW"/>
</dbReference>
<organism evidence="2">
    <name type="scientific">Caldilineaceae bacterium SB0664_bin_27</name>
    <dbReference type="NCBI Taxonomy" id="2605260"/>
    <lineage>
        <taxon>Bacteria</taxon>
        <taxon>Bacillati</taxon>
        <taxon>Chloroflexota</taxon>
        <taxon>Caldilineae</taxon>
        <taxon>Caldilineales</taxon>
        <taxon>Caldilineaceae</taxon>
    </lineage>
</organism>
<dbReference type="InterPro" id="IPR003141">
    <property type="entry name" value="Pol/His_phosphatase_N"/>
</dbReference>
<dbReference type="NCBIfam" id="NF038032">
    <property type="entry name" value="CehA_McbA_metalo"/>
    <property type="match status" value="1"/>
</dbReference>
<comment type="caution">
    <text evidence="2">The sequence shown here is derived from an EMBL/GenBank/DDBJ whole genome shotgun (WGS) entry which is preliminary data.</text>
</comment>
<dbReference type="SUPFAM" id="SSF89550">
    <property type="entry name" value="PHP domain-like"/>
    <property type="match status" value="1"/>
</dbReference>
<dbReference type="GO" id="GO:0004534">
    <property type="term" value="F:5'-3' RNA exonuclease activity"/>
    <property type="evidence" value="ECO:0007669"/>
    <property type="project" value="TreeGrafter"/>
</dbReference>
<protein>
    <submittedName>
        <fullName evidence="2">Phosphotransferase</fullName>
    </submittedName>
</protein>
<reference evidence="2" key="1">
    <citation type="submission" date="2019-09" db="EMBL/GenBank/DDBJ databases">
        <title>Characterisation of the sponge microbiome using genome-centric metagenomics.</title>
        <authorList>
            <person name="Engelberts J.P."/>
            <person name="Robbins S.J."/>
            <person name="De Goeij J.M."/>
            <person name="Aranda M."/>
            <person name="Bell S.C."/>
            <person name="Webster N.S."/>
        </authorList>
    </citation>
    <scope>NUCLEOTIDE SEQUENCE</scope>
    <source>
        <strain evidence="2">SB0664_bin_27</strain>
    </source>
</reference>
<accession>A0A6B0YTD0</accession>
<dbReference type="PANTHER" id="PTHR42924">
    <property type="entry name" value="EXONUCLEASE"/>
    <property type="match status" value="1"/>
</dbReference>
<feature type="domain" description="Polymerase/histidinol phosphatase N-terminal" evidence="1">
    <location>
        <begin position="15"/>
        <end position="82"/>
    </location>
</feature>
<gene>
    <name evidence="2" type="ORF">F4Y42_13065</name>
</gene>
<name>A0A6B0YTD0_9CHLR</name>
<keyword evidence="2" id="KW-0808">Transferase</keyword>
<dbReference type="InterPro" id="IPR052018">
    <property type="entry name" value="PHP_domain"/>
</dbReference>
<dbReference type="GO" id="GO:0035312">
    <property type="term" value="F:5'-3' DNA exonuclease activity"/>
    <property type="evidence" value="ECO:0007669"/>
    <property type="project" value="TreeGrafter"/>
</dbReference>
<dbReference type="Gene3D" id="3.20.20.140">
    <property type="entry name" value="Metal-dependent hydrolases"/>
    <property type="match status" value="1"/>
</dbReference>
<dbReference type="AlphaFoldDB" id="A0A6B0YTD0"/>
<evidence type="ECO:0000259" key="1">
    <source>
        <dbReference type="SMART" id="SM00481"/>
    </source>
</evidence>
<dbReference type="InterPro" id="IPR016195">
    <property type="entry name" value="Pol/histidinol_Pase-like"/>
</dbReference>
<dbReference type="SMART" id="SM00481">
    <property type="entry name" value="POLIIIAc"/>
    <property type="match status" value="1"/>
</dbReference>
<dbReference type="PANTHER" id="PTHR42924:SF3">
    <property type="entry name" value="POLYMERASE_HISTIDINOL PHOSPHATASE N-TERMINAL DOMAIN-CONTAINING PROTEIN"/>
    <property type="match status" value="1"/>
</dbReference>
<dbReference type="EMBL" id="VXRG01000108">
    <property type="protein sequence ID" value="MXY94364.1"/>
    <property type="molecule type" value="Genomic_DNA"/>
</dbReference>